<dbReference type="Pfam" id="PF13374">
    <property type="entry name" value="TPR_10"/>
    <property type="match status" value="1"/>
</dbReference>
<dbReference type="SUPFAM" id="SSF48452">
    <property type="entry name" value="TPR-like"/>
    <property type="match status" value="1"/>
</dbReference>
<evidence type="ECO:0000256" key="1">
    <source>
        <dbReference type="SAM" id="SignalP"/>
    </source>
</evidence>
<organism evidence="2 3">
    <name type="scientific">Cellvibrio zantedeschiae</name>
    <dbReference type="NCBI Taxonomy" id="1237077"/>
    <lineage>
        <taxon>Bacteria</taxon>
        <taxon>Pseudomonadati</taxon>
        <taxon>Pseudomonadota</taxon>
        <taxon>Gammaproteobacteria</taxon>
        <taxon>Cellvibrionales</taxon>
        <taxon>Cellvibrionaceae</taxon>
        <taxon>Cellvibrio</taxon>
    </lineage>
</organism>
<reference evidence="3" key="1">
    <citation type="journal article" date="2019" name="Int. J. Syst. Evol. Microbiol.">
        <title>The Global Catalogue of Microorganisms (GCM) 10K type strain sequencing project: providing services to taxonomists for standard genome sequencing and annotation.</title>
        <authorList>
            <consortium name="The Broad Institute Genomics Platform"/>
            <consortium name="The Broad Institute Genome Sequencing Center for Infectious Disease"/>
            <person name="Wu L."/>
            <person name="Ma J."/>
        </authorList>
    </citation>
    <scope>NUCLEOTIDE SEQUENCE [LARGE SCALE GENOMIC DNA]</scope>
    <source>
        <strain evidence="3">KCTC 32239</strain>
    </source>
</reference>
<dbReference type="Gene3D" id="1.25.40.10">
    <property type="entry name" value="Tetratricopeptide repeat domain"/>
    <property type="match status" value="1"/>
</dbReference>
<dbReference type="EMBL" id="BMYZ01000002">
    <property type="protein sequence ID" value="GGY79721.1"/>
    <property type="molecule type" value="Genomic_DNA"/>
</dbReference>
<feature type="signal peptide" evidence="1">
    <location>
        <begin position="1"/>
        <end position="28"/>
    </location>
</feature>
<evidence type="ECO:0000313" key="3">
    <source>
        <dbReference type="Proteomes" id="UP000619761"/>
    </source>
</evidence>
<dbReference type="InterPro" id="IPR011990">
    <property type="entry name" value="TPR-like_helical_dom_sf"/>
</dbReference>
<name>A0ABQ3B4V3_9GAMM</name>
<keyword evidence="3" id="KW-1185">Reference proteome</keyword>
<gene>
    <name evidence="2" type="ORF">GCM10011613_25830</name>
</gene>
<protein>
    <recommendedName>
        <fullName evidence="4">Tetratricopeptide repeat protein</fullName>
    </recommendedName>
</protein>
<accession>A0ABQ3B4V3</accession>
<keyword evidence="1" id="KW-0732">Signal</keyword>
<feature type="chain" id="PRO_5047403620" description="Tetratricopeptide repeat protein" evidence="1">
    <location>
        <begin position="29"/>
        <end position="214"/>
    </location>
</feature>
<sequence>MKHLNLFQCACAVLLLLTQLLFAELAFADDPIQPQYKGADAKAVDTAKTLRLAQRYNESIELLLPITKREPEYYRAMYQLALACAERAQSLSKQPKDIENADKWFRMAIAQKEQLQAAGKPLDEYTIYNSYGWFLIENGRFKDAEASLLKGLNELDKLPSVTSRQRVLNNLSLVYKRQGRFKEAADLSKKAIELGSVTAQKNLVEIRQMAKSKN</sequence>
<dbReference type="RefSeq" id="WP_229837947.1">
    <property type="nucleotide sequence ID" value="NZ_BMYZ01000002.1"/>
</dbReference>
<evidence type="ECO:0008006" key="4">
    <source>
        <dbReference type="Google" id="ProtNLM"/>
    </source>
</evidence>
<dbReference type="Proteomes" id="UP000619761">
    <property type="component" value="Unassembled WGS sequence"/>
</dbReference>
<comment type="caution">
    <text evidence="2">The sequence shown here is derived from an EMBL/GenBank/DDBJ whole genome shotgun (WGS) entry which is preliminary data.</text>
</comment>
<proteinExistence type="predicted"/>
<evidence type="ECO:0000313" key="2">
    <source>
        <dbReference type="EMBL" id="GGY79721.1"/>
    </source>
</evidence>